<gene>
    <name evidence="2" type="ORF">LCGC14_2456420</name>
</gene>
<reference evidence="2" key="1">
    <citation type="journal article" date="2015" name="Nature">
        <title>Complex archaea that bridge the gap between prokaryotes and eukaryotes.</title>
        <authorList>
            <person name="Spang A."/>
            <person name="Saw J.H."/>
            <person name="Jorgensen S.L."/>
            <person name="Zaremba-Niedzwiedzka K."/>
            <person name="Martijn J."/>
            <person name="Lind A.E."/>
            <person name="van Eijk R."/>
            <person name="Schleper C."/>
            <person name="Guy L."/>
            <person name="Ettema T.J."/>
        </authorList>
    </citation>
    <scope>NUCLEOTIDE SEQUENCE</scope>
</reference>
<feature type="region of interest" description="Disordered" evidence="1">
    <location>
        <begin position="1"/>
        <end position="24"/>
    </location>
</feature>
<evidence type="ECO:0000313" key="2">
    <source>
        <dbReference type="EMBL" id="KKL20337.1"/>
    </source>
</evidence>
<feature type="non-terminal residue" evidence="2">
    <location>
        <position position="1"/>
    </location>
</feature>
<dbReference type="EMBL" id="LAZR01038135">
    <property type="protein sequence ID" value="KKL20337.1"/>
    <property type="molecule type" value="Genomic_DNA"/>
</dbReference>
<protein>
    <submittedName>
        <fullName evidence="2">Uncharacterized protein</fullName>
    </submittedName>
</protein>
<sequence length="106" mass="11461">LADDSGSEPPAEPEAPPEAASESDEDLIAQAVGISYADFQKRHYATARVLANRMGDPVEFLTETLIQDKDYKALIYATESDIDASRIAKVVVRISLAVAERVIIGL</sequence>
<evidence type="ECO:0000256" key="1">
    <source>
        <dbReference type="SAM" id="MobiDB-lite"/>
    </source>
</evidence>
<name>A0A0F9C273_9ZZZZ</name>
<comment type="caution">
    <text evidence="2">The sequence shown here is derived from an EMBL/GenBank/DDBJ whole genome shotgun (WGS) entry which is preliminary data.</text>
</comment>
<organism evidence="2">
    <name type="scientific">marine sediment metagenome</name>
    <dbReference type="NCBI Taxonomy" id="412755"/>
    <lineage>
        <taxon>unclassified sequences</taxon>
        <taxon>metagenomes</taxon>
        <taxon>ecological metagenomes</taxon>
    </lineage>
</organism>
<accession>A0A0F9C273</accession>
<proteinExistence type="predicted"/>
<dbReference type="AlphaFoldDB" id="A0A0F9C273"/>